<dbReference type="SMART" id="SM00478">
    <property type="entry name" value="ENDO3c"/>
    <property type="match status" value="1"/>
</dbReference>
<organism evidence="16 17">
    <name type="scientific">Tenacibaculum piscium</name>
    <dbReference type="NCBI Taxonomy" id="1458515"/>
    <lineage>
        <taxon>Bacteria</taxon>
        <taxon>Pseudomonadati</taxon>
        <taxon>Bacteroidota</taxon>
        <taxon>Flavobacteriia</taxon>
        <taxon>Flavobacteriales</taxon>
        <taxon>Flavobacteriaceae</taxon>
        <taxon>Tenacibaculum</taxon>
    </lineage>
</organism>
<evidence type="ECO:0000256" key="2">
    <source>
        <dbReference type="ARBA" id="ARBA00002933"/>
    </source>
</evidence>
<dbReference type="InterPro" id="IPR000445">
    <property type="entry name" value="HhH_motif"/>
</dbReference>
<dbReference type="Gene3D" id="1.10.340.30">
    <property type="entry name" value="Hypothetical protein, domain 2"/>
    <property type="match status" value="1"/>
</dbReference>
<dbReference type="CDD" id="cd00056">
    <property type="entry name" value="ENDO3c"/>
    <property type="match status" value="1"/>
</dbReference>
<dbReference type="PROSITE" id="PS00764">
    <property type="entry name" value="ENDONUCLEASE_III_1"/>
    <property type="match status" value="1"/>
</dbReference>
<dbReference type="GO" id="GO:0006298">
    <property type="term" value="P:mismatch repair"/>
    <property type="evidence" value="ECO:0007669"/>
    <property type="project" value="TreeGrafter"/>
</dbReference>
<dbReference type="InterPro" id="IPR023170">
    <property type="entry name" value="HhH_base_excis_C"/>
</dbReference>
<keyword evidence="6" id="KW-0004">4Fe-4S</keyword>
<comment type="cofactor">
    <cofactor evidence="14">
        <name>[4Fe-4S] cluster</name>
        <dbReference type="ChEBI" id="CHEBI:49883"/>
    </cofactor>
    <text evidence="14">Binds 1 [4Fe-4S] cluster.</text>
</comment>
<dbReference type="InterPro" id="IPR044298">
    <property type="entry name" value="MIG/MutY"/>
</dbReference>
<name>A0A2H1YK42_9FLAO</name>
<comment type="function">
    <text evidence="2">Adenine glycosylase active on G-A mispairs. MutY also corrects error-prone DNA synthesis past GO lesions which are due to the oxidatively damaged form of guanine: 7,8-dihydro-8-oxoguanine (8-oxo-dGTP).</text>
</comment>
<evidence type="ECO:0000256" key="8">
    <source>
        <dbReference type="ARBA" id="ARBA00022763"/>
    </source>
</evidence>
<dbReference type="RefSeq" id="WP_101918489.1">
    <property type="nucleotide sequence ID" value="NZ_OENF01000042.1"/>
</dbReference>
<dbReference type="Pfam" id="PF00730">
    <property type="entry name" value="HhH-GPD"/>
    <property type="match status" value="1"/>
</dbReference>
<keyword evidence="10 14" id="KW-0408">Iron</keyword>
<dbReference type="Gene3D" id="3.90.79.10">
    <property type="entry name" value="Nucleoside Triphosphate Pyrophosphohydrolase"/>
    <property type="match status" value="1"/>
</dbReference>
<dbReference type="InterPro" id="IPR015797">
    <property type="entry name" value="NUDIX_hydrolase-like_dom_sf"/>
</dbReference>
<dbReference type="EC" id="3.2.2.31" evidence="4 14"/>
<dbReference type="AlphaFoldDB" id="A0A2H1YK42"/>
<keyword evidence="9" id="KW-0378">Hydrolase</keyword>
<dbReference type="GO" id="GO:0000701">
    <property type="term" value="F:purine-specific mismatch base pair DNA N-glycosylase activity"/>
    <property type="evidence" value="ECO:0007669"/>
    <property type="project" value="UniProtKB-EC"/>
</dbReference>
<dbReference type="SMART" id="SM00525">
    <property type="entry name" value="FES"/>
    <property type="match status" value="1"/>
</dbReference>
<dbReference type="GO" id="GO:0051539">
    <property type="term" value="F:4 iron, 4 sulfur cluster binding"/>
    <property type="evidence" value="ECO:0007669"/>
    <property type="project" value="UniProtKB-UniRule"/>
</dbReference>
<dbReference type="Proteomes" id="UP000234211">
    <property type="component" value="Unassembled WGS sequence"/>
</dbReference>
<dbReference type="Pfam" id="PF00633">
    <property type="entry name" value="HHH"/>
    <property type="match status" value="1"/>
</dbReference>
<proteinExistence type="inferred from homology"/>
<evidence type="ECO:0000256" key="4">
    <source>
        <dbReference type="ARBA" id="ARBA00012045"/>
    </source>
</evidence>
<comment type="catalytic activity">
    <reaction evidence="1 14">
        <text>Hydrolyzes free adenine bases from 7,8-dihydro-8-oxoguanine:adenine mismatched double-stranded DNA, leaving an apurinic site.</text>
        <dbReference type="EC" id="3.2.2.31"/>
    </reaction>
</comment>
<dbReference type="FunFam" id="1.10.340.30:FF:000002">
    <property type="entry name" value="Adenine DNA glycosylase"/>
    <property type="match status" value="1"/>
</dbReference>
<dbReference type="OrthoDB" id="9802365at2"/>
<dbReference type="InterPro" id="IPR003651">
    <property type="entry name" value="Endonuclease3_FeS-loop_motif"/>
</dbReference>
<keyword evidence="12" id="KW-0234">DNA repair</keyword>
<evidence type="ECO:0000256" key="3">
    <source>
        <dbReference type="ARBA" id="ARBA00008343"/>
    </source>
</evidence>
<protein>
    <recommendedName>
        <fullName evidence="5 14">Adenine DNA glycosylase</fullName>
        <ecNumber evidence="4 14">3.2.2.31</ecNumber>
    </recommendedName>
</protein>
<evidence type="ECO:0000256" key="5">
    <source>
        <dbReference type="ARBA" id="ARBA00022023"/>
    </source>
</evidence>
<keyword evidence="11" id="KW-0411">Iron-sulfur</keyword>
<dbReference type="Pfam" id="PF14815">
    <property type="entry name" value="NUDIX_4"/>
    <property type="match status" value="1"/>
</dbReference>
<gene>
    <name evidence="16" type="ORF">TNO020_70174</name>
</gene>
<sequence>MFANQLIYWYLKNKRDLPWRKTKDPYLVWLSEIMLQQTRVAQGLPYFLRFTTNFETVFDLAKAEQDVVLKLWQGLGYYSRARNLHFTAKYIADELQGIFPTTYKELLTLKGVGDYTASAIASICFEEPVAVVDGNVYRVLARYFGIKTPINSSKGIKEFKELAQTLLDTSQPGTYNQAIMDFGAIQCKPQNPLCDSCPLSASCIALEKKLIKELPVKEKKIKVKKRYFNYLVVVTDANKTLIQQRVDKGIWQGLYQFPLIETSEPITEVPLIEHQIVETLFTKQTSVSLYNQKDIVHKLSHQHLYTKFWIVKMNQINEINQINKNDFEITSWKAINEFAVSVLIANFLNDFFNKAP</sequence>
<evidence type="ECO:0000259" key="15">
    <source>
        <dbReference type="SMART" id="SM00478"/>
    </source>
</evidence>
<dbReference type="GO" id="GO:0006284">
    <property type="term" value="P:base-excision repair"/>
    <property type="evidence" value="ECO:0007669"/>
    <property type="project" value="UniProtKB-UniRule"/>
</dbReference>
<evidence type="ECO:0000256" key="9">
    <source>
        <dbReference type="ARBA" id="ARBA00022801"/>
    </source>
</evidence>
<accession>A0A2H1YK42</accession>
<reference evidence="17" key="1">
    <citation type="submission" date="2017-11" db="EMBL/GenBank/DDBJ databases">
        <authorList>
            <person name="Duchaud E."/>
        </authorList>
    </citation>
    <scope>NUCLEOTIDE SEQUENCE [LARGE SCALE GENOMIC DNA]</scope>
    <source>
        <strain evidence="17">Tenacibaculum sp. TNO020</strain>
    </source>
</reference>
<evidence type="ECO:0000256" key="13">
    <source>
        <dbReference type="ARBA" id="ARBA00023295"/>
    </source>
</evidence>
<evidence type="ECO:0000313" key="16">
    <source>
        <dbReference type="EMBL" id="SOS75865.1"/>
    </source>
</evidence>
<dbReference type="InterPro" id="IPR004035">
    <property type="entry name" value="Endouclease-III_FeS-bd_BS"/>
</dbReference>
<dbReference type="NCBIfam" id="TIGR01084">
    <property type="entry name" value="mutY"/>
    <property type="match status" value="1"/>
</dbReference>
<dbReference type="GO" id="GO:0035485">
    <property type="term" value="F:adenine/guanine mispair binding"/>
    <property type="evidence" value="ECO:0007669"/>
    <property type="project" value="TreeGrafter"/>
</dbReference>
<evidence type="ECO:0000256" key="11">
    <source>
        <dbReference type="ARBA" id="ARBA00023014"/>
    </source>
</evidence>
<comment type="similarity">
    <text evidence="3 14">Belongs to the Nth/MutY family.</text>
</comment>
<dbReference type="PANTHER" id="PTHR42944:SF1">
    <property type="entry name" value="ADENINE DNA GLYCOSYLASE"/>
    <property type="match status" value="1"/>
</dbReference>
<feature type="domain" description="HhH-GPD" evidence="15">
    <location>
        <begin position="34"/>
        <end position="185"/>
    </location>
</feature>
<evidence type="ECO:0000256" key="6">
    <source>
        <dbReference type="ARBA" id="ARBA00022485"/>
    </source>
</evidence>
<evidence type="ECO:0000256" key="1">
    <source>
        <dbReference type="ARBA" id="ARBA00000843"/>
    </source>
</evidence>
<dbReference type="InterPro" id="IPR005760">
    <property type="entry name" value="A/G_AdeGlyc_MutY"/>
</dbReference>
<dbReference type="InterPro" id="IPR029119">
    <property type="entry name" value="MutY_C"/>
</dbReference>
<dbReference type="InterPro" id="IPR011257">
    <property type="entry name" value="DNA_glycosylase"/>
</dbReference>
<keyword evidence="17" id="KW-1185">Reference proteome</keyword>
<dbReference type="GO" id="GO:0046872">
    <property type="term" value="F:metal ion binding"/>
    <property type="evidence" value="ECO:0007669"/>
    <property type="project" value="UniProtKB-UniRule"/>
</dbReference>
<dbReference type="GO" id="GO:0032357">
    <property type="term" value="F:oxidized purine DNA binding"/>
    <property type="evidence" value="ECO:0007669"/>
    <property type="project" value="TreeGrafter"/>
</dbReference>
<dbReference type="EMBL" id="OENF01000042">
    <property type="protein sequence ID" value="SOS75865.1"/>
    <property type="molecule type" value="Genomic_DNA"/>
</dbReference>
<dbReference type="SUPFAM" id="SSF48150">
    <property type="entry name" value="DNA-glycosylase"/>
    <property type="match status" value="1"/>
</dbReference>
<dbReference type="SUPFAM" id="SSF55811">
    <property type="entry name" value="Nudix"/>
    <property type="match status" value="1"/>
</dbReference>
<dbReference type="PANTHER" id="PTHR42944">
    <property type="entry name" value="ADENINE DNA GLYCOSYLASE"/>
    <property type="match status" value="1"/>
</dbReference>
<keyword evidence="8 14" id="KW-0227">DNA damage</keyword>
<dbReference type="Gene3D" id="1.10.1670.10">
    <property type="entry name" value="Helix-hairpin-Helix base-excision DNA repair enzymes (C-terminal)"/>
    <property type="match status" value="1"/>
</dbReference>
<dbReference type="CDD" id="cd03431">
    <property type="entry name" value="NUDIX_DNA_Glycosylase_C-MutY"/>
    <property type="match status" value="1"/>
</dbReference>
<evidence type="ECO:0000256" key="12">
    <source>
        <dbReference type="ARBA" id="ARBA00023204"/>
    </source>
</evidence>
<dbReference type="InterPro" id="IPR003265">
    <property type="entry name" value="HhH-GPD_domain"/>
</dbReference>
<evidence type="ECO:0000313" key="17">
    <source>
        <dbReference type="Proteomes" id="UP000234211"/>
    </source>
</evidence>
<keyword evidence="7" id="KW-0479">Metal-binding</keyword>
<evidence type="ECO:0000256" key="7">
    <source>
        <dbReference type="ARBA" id="ARBA00022723"/>
    </source>
</evidence>
<evidence type="ECO:0000256" key="14">
    <source>
        <dbReference type="RuleBase" id="RU365096"/>
    </source>
</evidence>
<keyword evidence="13 14" id="KW-0326">Glycosidase</keyword>
<evidence type="ECO:0000256" key="10">
    <source>
        <dbReference type="ARBA" id="ARBA00023004"/>
    </source>
</evidence>
<dbReference type="GO" id="GO:0034039">
    <property type="term" value="F:8-oxo-7,8-dihydroguanine DNA N-glycosylase activity"/>
    <property type="evidence" value="ECO:0007669"/>
    <property type="project" value="TreeGrafter"/>
</dbReference>